<name>A0A4Y2BUN9_ARAVE</name>
<proteinExistence type="predicted"/>
<evidence type="ECO:0000313" key="2">
    <source>
        <dbReference type="Proteomes" id="UP000499080"/>
    </source>
</evidence>
<keyword evidence="2" id="KW-1185">Reference proteome</keyword>
<dbReference type="AlphaFoldDB" id="A0A4Y2BUN9"/>
<reference evidence="1 2" key="1">
    <citation type="journal article" date="2019" name="Sci. Rep.">
        <title>Orb-weaving spider Araneus ventricosus genome elucidates the spidroin gene catalogue.</title>
        <authorList>
            <person name="Kono N."/>
            <person name="Nakamura H."/>
            <person name="Ohtoshi R."/>
            <person name="Moran D.A.P."/>
            <person name="Shinohara A."/>
            <person name="Yoshida Y."/>
            <person name="Fujiwara M."/>
            <person name="Mori M."/>
            <person name="Tomita M."/>
            <person name="Arakawa K."/>
        </authorList>
    </citation>
    <scope>NUCLEOTIDE SEQUENCE [LARGE SCALE GENOMIC DNA]</scope>
</reference>
<comment type="caution">
    <text evidence="1">The sequence shown here is derived from an EMBL/GenBank/DDBJ whole genome shotgun (WGS) entry which is preliminary data.</text>
</comment>
<dbReference type="Proteomes" id="UP000499080">
    <property type="component" value="Unassembled WGS sequence"/>
</dbReference>
<gene>
    <name evidence="1" type="ORF">AVEN_253517_1</name>
</gene>
<evidence type="ECO:0000313" key="1">
    <source>
        <dbReference type="EMBL" id="GBL95185.1"/>
    </source>
</evidence>
<organism evidence="1 2">
    <name type="scientific">Araneus ventricosus</name>
    <name type="common">Orbweaver spider</name>
    <name type="synonym">Epeira ventricosa</name>
    <dbReference type="NCBI Taxonomy" id="182803"/>
    <lineage>
        <taxon>Eukaryota</taxon>
        <taxon>Metazoa</taxon>
        <taxon>Ecdysozoa</taxon>
        <taxon>Arthropoda</taxon>
        <taxon>Chelicerata</taxon>
        <taxon>Arachnida</taxon>
        <taxon>Araneae</taxon>
        <taxon>Araneomorphae</taxon>
        <taxon>Entelegynae</taxon>
        <taxon>Araneoidea</taxon>
        <taxon>Araneidae</taxon>
        <taxon>Araneus</taxon>
    </lineage>
</organism>
<accession>A0A4Y2BUN9</accession>
<sequence length="107" mass="11940">MYEKTPCDVTACRGEYIRAGLGSRRGVLVHWNDFGVSSALRGRKPCLRRCTSSEVENRCPLSKFVILGKIQMGGDMVKKLIMEVPDWDALIDKLTPEETCEPGPVLL</sequence>
<dbReference type="EMBL" id="BGPR01000109">
    <property type="protein sequence ID" value="GBL95185.1"/>
    <property type="molecule type" value="Genomic_DNA"/>
</dbReference>
<protein>
    <submittedName>
        <fullName evidence="1">Uncharacterized protein</fullName>
    </submittedName>
</protein>